<dbReference type="InterPro" id="IPR057939">
    <property type="entry name" value="TRF2_HOY1_PH"/>
</dbReference>
<proteinExistence type="predicted"/>
<evidence type="ECO:0000313" key="2">
    <source>
        <dbReference type="EMBL" id="OAY43963.1"/>
    </source>
</evidence>
<feature type="domain" description="TRF2/HOY1 PH-like" evidence="1">
    <location>
        <begin position="131"/>
        <end position="248"/>
    </location>
</feature>
<keyword evidence="3" id="KW-1185">Reference proteome</keyword>
<protein>
    <recommendedName>
        <fullName evidence="1">TRF2/HOY1 PH-like domain-containing protein</fullName>
    </recommendedName>
</protein>
<dbReference type="EMBL" id="CM004394">
    <property type="protein sequence ID" value="OAY43963.1"/>
    <property type="molecule type" value="Genomic_DNA"/>
</dbReference>
<comment type="caution">
    <text evidence="2">The sequence shown here is derived from an EMBL/GenBank/DDBJ whole genome shotgun (WGS) entry which is preliminary data.</text>
</comment>
<dbReference type="OMA" id="CHYDEIS"/>
<organism evidence="2 3">
    <name type="scientific">Manihot esculenta</name>
    <name type="common">Cassava</name>
    <name type="synonym">Jatropha manihot</name>
    <dbReference type="NCBI Taxonomy" id="3983"/>
    <lineage>
        <taxon>Eukaryota</taxon>
        <taxon>Viridiplantae</taxon>
        <taxon>Streptophyta</taxon>
        <taxon>Embryophyta</taxon>
        <taxon>Tracheophyta</taxon>
        <taxon>Spermatophyta</taxon>
        <taxon>Magnoliopsida</taxon>
        <taxon>eudicotyledons</taxon>
        <taxon>Gunneridae</taxon>
        <taxon>Pentapetalae</taxon>
        <taxon>rosids</taxon>
        <taxon>fabids</taxon>
        <taxon>Malpighiales</taxon>
        <taxon>Euphorbiaceae</taxon>
        <taxon>Crotonoideae</taxon>
        <taxon>Manihoteae</taxon>
        <taxon>Manihot</taxon>
    </lineage>
</organism>
<reference evidence="3" key="1">
    <citation type="journal article" date="2016" name="Nat. Biotechnol.">
        <title>Sequencing wild and cultivated cassava and related species reveals extensive interspecific hybridization and genetic diversity.</title>
        <authorList>
            <person name="Bredeson J.V."/>
            <person name="Lyons J.B."/>
            <person name="Prochnik S.E."/>
            <person name="Wu G.A."/>
            <person name="Ha C.M."/>
            <person name="Edsinger-Gonzales E."/>
            <person name="Grimwood J."/>
            <person name="Schmutz J."/>
            <person name="Rabbi I.Y."/>
            <person name="Egesi C."/>
            <person name="Nauluvula P."/>
            <person name="Lebot V."/>
            <person name="Ndunguru J."/>
            <person name="Mkamilo G."/>
            <person name="Bart R.S."/>
            <person name="Setter T.L."/>
            <person name="Gleadow R.M."/>
            <person name="Kulakow P."/>
            <person name="Ferguson M.E."/>
            <person name="Rounsley S."/>
            <person name="Rokhsar D.S."/>
        </authorList>
    </citation>
    <scope>NUCLEOTIDE SEQUENCE [LARGE SCALE GENOMIC DNA]</scope>
    <source>
        <strain evidence="3">cv. AM560-2</strain>
    </source>
</reference>
<accession>A0A2C9VHN6</accession>
<evidence type="ECO:0000259" key="1">
    <source>
        <dbReference type="Pfam" id="PF24818"/>
    </source>
</evidence>
<sequence>MARELAGSSRSLLWSSDDWNGNGGYQNPLHGFVNHENDQLQGDDYVYLLRCTEAANNKIKETPKENIKQIKVADTLLSLRPFGLKLNLTPHFLDKLEEDLNGYRSAAKAHHHPKVDDFSSQPISEKLKASNFSALLLRIGNWERRSRNEGELVAKCYYAKRKLVWEFLERGLKSKIEIQWNDIIAMRANIQENQPGILELELNQPPTFHEETDPQPRKHTIWRPTSDFTGGQASIYRRHYVIFPSGSLDKHYEKLIQCDSKLYELCQKPFPSRKSPYFETKDCSFTNFSLDYHPNSRDINLGSQFNFDIPPPLVTTQQVQSYQQAPLPSFKETPSPISVMDFLHPDEHISNNVIENPRISIWGQGINNNLAPADAFAPSTASFIQVNPVVPYQDYNNPLSYNQGGDPYVVHKMLNNLADHLFTDSKVEGYDEKYYMARVESLNALVNLSQEEKPASEHISQHTFYGRETSSADDMVLDTSEQAIGFGVKQVHQQLVSCLSSHICPNNPTMHQLWSNTSYPSVNPDLGLQNVDLVNNLNQFKNWTL</sequence>
<dbReference type="OrthoDB" id="813303at2759"/>
<dbReference type="PANTHER" id="PTHR33494:SF5">
    <property type="entry name" value="F10A16.6 PROTEIN"/>
    <property type="match status" value="1"/>
</dbReference>
<dbReference type="Gramene" id="Manes.08G111600.1.v8.1">
    <property type="protein sequence ID" value="Manes.08G111600.1.v8.1.CDS"/>
    <property type="gene ID" value="Manes.08G111600.v8.1"/>
</dbReference>
<gene>
    <name evidence="2" type="ORF">MANES_08G111600v8</name>
</gene>
<dbReference type="AlphaFoldDB" id="A0A2C9VHN6"/>
<name>A0A2C9VHN6_MANES</name>
<dbReference type="Proteomes" id="UP000091857">
    <property type="component" value="Chromosome 8"/>
</dbReference>
<dbReference type="PANTHER" id="PTHR33494">
    <property type="entry name" value="OS02G0793800 PROTEIN"/>
    <property type="match status" value="1"/>
</dbReference>
<dbReference type="Pfam" id="PF24818">
    <property type="entry name" value="PH_TRF2_HOY1"/>
    <property type="match status" value="1"/>
</dbReference>
<evidence type="ECO:0000313" key="3">
    <source>
        <dbReference type="Proteomes" id="UP000091857"/>
    </source>
</evidence>